<feature type="transmembrane region" description="Helical" evidence="7">
    <location>
        <begin position="66"/>
        <end position="90"/>
    </location>
</feature>
<keyword evidence="4 7" id="KW-1133">Transmembrane helix</keyword>
<protein>
    <recommendedName>
        <fullName evidence="8">ResB-like domain-containing protein</fullName>
    </recommendedName>
</protein>
<organism evidence="9 10">
    <name type="scientific">Prorocentrum cordatum</name>
    <dbReference type="NCBI Taxonomy" id="2364126"/>
    <lineage>
        <taxon>Eukaryota</taxon>
        <taxon>Sar</taxon>
        <taxon>Alveolata</taxon>
        <taxon>Dinophyceae</taxon>
        <taxon>Prorocentrales</taxon>
        <taxon>Prorocentraceae</taxon>
        <taxon>Prorocentrum</taxon>
    </lineage>
</organism>
<dbReference type="Pfam" id="PF05140">
    <property type="entry name" value="ResB"/>
    <property type="match status" value="1"/>
</dbReference>
<name>A0ABN9S3H5_9DINO</name>
<keyword evidence="5 7" id="KW-0472">Membrane</keyword>
<proteinExistence type="predicted"/>
<sequence length="551" mass="59760">MAVRSSASRARRSPGMVAMASRGGGGEAAVAPRPEAAEEPQSSAADEWLLGVELPQPLKPALGSRAWASFSAALWQMSLIGVLAALGTLIEQDRTPQFYAKEWPTWSGIILSFGFDQMYSSPIFIGLLVWLGFSIMACTGTTQIPLAKQAQKLRFRSEKVMRRAAQFFVKVDCGAPQLQEGSLAGESLATSAAATRLDNLERALRHRGFVVRSREEDGEHQLCATRGLSGKFAPMVVHLSLLLVLLGGAAGIVFGASSEVIIGDGGVADIGQVLDSGRRAKGPLYEFFNPFKGFLDNTKLRVDNFRIEYRDDGEVDQFYSKLSVQDGSTKEQLISDEIYVNKPLRYGGATIYQADWGIDRLQLYVNDAALVVPLKPVKGEGGLRVWAAFLPSELAFAPNPSIVKKITRPDEGIVLVTENMRNVQVYGTDKNLAAILRSPNAKMDKRMKGMPVQFGEQVTVEGSALRLDKIVGSTGLIVKSDPGVPLVYLGFALMMPATLLSVFPFVEVWATTGKSSETDGNTEQLYIAGRANRNQPAFEDEMKAMIISGAL</sequence>
<keyword evidence="2 7" id="KW-0812">Transmembrane</keyword>
<evidence type="ECO:0000256" key="3">
    <source>
        <dbReference type="ARBA" id="ARBA00022748"/>
    </source>
</evidence>
<feature type="transmembrane region" description="Helical" evidence="7">
    <location>
        <begin position="486"/>
        <end position="506"/>
    </location>
</feature>
<dbReference type="PANTHER" id="PTHR31566">
    <property type="entry name" value="CYTOCHROME C BIOGENESIS PROTEIN CCS1, CHLOROPLASTIC"/>
    <property type="match status" value="1"/>
</dbReference>
<evidence type="ECO:0000256" key="6">
    <source>
        <dbReference type="SAM" id="MobiDB-lite"/>
    </source>
</evidence>
<reference evidence="9" key="1">
    <citation type="submission" date="2023-10" db="EMBL/GenBank/DDBJ databases">
        <authorList>
            <person name="Chen Y."/>
            <person name="Shah S."/>
            <person name="Dougan E. K."/>
            <person name="Thang M."/>
            <person name="Chan C."/>
        </authorList>
    </citation>
    <scope>NUCLEOTIDE SEQUENCE [LARGE SCALE GENOMIC DNA]</scope>
</reference>
<accession>A0ABN9S3H5</accession>
<dbReference type="InterPro" id="IPR023494">
    <property type="entry name" value="Cyt_c_bgen_Ccs1/CcsB/ResB"/>
</dbReference>
<gene>
    <name evidence="9" type="ORF">PCOR1329_LOCUS25742</name>
</gene>
<evidence type="ECO:0000256" key="5">
    <source>
        <dbReference type="ARBA" id="ARBA00023136"/>
    </source>
</evidence>
<evidence type="ECO:0000256" key="2">
    <source>
        <dbReference type="ARBA" id="ARBA00022692"/>
    </source>
</evidence>
<keyword evidence="3" id="KW-0201">Cytochrome c-type biogenesis</keyword>
<dbReference type="PANTHER" id="PTHR31566:SF0">
    <property type="entry name" value="CYTOCHROME C BIOGENESIS PROTEIN CCS1, CHLOROPLASTIC"/>
    <property type="match status" value="1"/>
</dbReference>
<comment type="caution">
    <text evidence="9">The sequence shown here is derived from an EMBL/GenBank/DDBJ whole genome shotgun (WGS) entry which is preliminary data.</text>
</comment>
<evidence type="ECO:0000256" key="4">
    <source>
        <dbReference type="ARBA" id="ARBA00022989"/>
    </source>
</evidence>
<feature type="region of interest" description="Disordered" evidence="6">
    <location>
        <begin position="1"/>
        <end position="37"/>
    </location>
</feature>
<keyword evidence="10" id="KW-1185">Reference proteome</keyword>
<feature type="transmembrane region" description="Helical" evidence="7">
    <location>
        <begin position="123"/>
        <end position="146"/>
    </location>
</feature>
<feature type="domain" description="ResB-like" evidence="8">
    <location>
        <begin position="73"/>
        <end position="542"/>
    </location>
</feature>
<evidence type="ECO:0000259" key="8">
    <source>
        <dbReference type="Pfam" id="PF05140"/>
    </source>
</evidence>
<dbReference type="InterPro" id="IPR007816">
    <property type="entry name" value="ResB-like_domain"/>
</dbReference>
<dbReference type="EMBL" id="CAUYUJ010009025">
    <property type="protein sequence ID" value="CAK0825674.1"/>
    <property type="molecule type" value="Genomic_DNA"/>
</dbReference>
<evidence type="ECO:0000313" key="10">
    <source>
        <dbReference type="Proteomes" id="UP001189429"/>
    </source>
</evidence>
<evidence type="ECO:0000256" key="7">
    <source>
        <dbReference type="SAM" id="Phobius"/>
    </source>
</evidence>
<comment type="subcellular location">
    <subcellularLocation>
        <location evidence="1">Membrane</location>
        <topology evidence="1">Multi-pass membrane protein</topology>
    </subcellularLocation>
</comment>
<evidence type="ECO:0000256" key="1">
    <source>
        <dbReference type="ARBA" id="ARBA00004141"/>
    </source>
</evidence>
<feature type="transmembrane region" description="Helical" evidence="7">
    <location>
        <begin position="236"/>
        <end position="256"/>
    </location>
</feature>
<evidence type="ECO:0000313" key="9">
    <source>
        <dbReference type="EMBL" id="CAK0825674.1"/>
    </source>
</evidence>
<feature type="compositionally biased region" description="Low complexity" evidence="6">
    <location>
        <begin position="28"/>
        <end position="37"/>
    </location>
</feature>
<dbReference type="Proteomes" id="UP001189429">
    <property type="component" value="Unassembled WGS sequence"/>
</dbReference>